<evidence type="ECO:0000313" key="2">
    <source>
        <dbReference type="Proteomes" id="UP001305414"/>
    </source>
</evidence>
<sequence length="69" mass="7764">MYVGILHDLVNVTITAVIIVTDFDQQSLVLVRLLWPLGARPICNLIDTIHDILQTTKVWRLIDIGVIGK</sequence>
<proteinExistence type="predicted"/>
<dbReference type="Proteomes" id="UP001305414">
    <property type="component" value="Unassembled WGS sequence"/>
</dbReference>
<name>A0AAN7V2M0_9PEZI</name>
<dbReference type="AlphaFoldDB" id="A0AAN7V2M0"/>
<organism evidence="1 2">
    <name type="scientific">Xylaria bambusicola</name>
    <dbReference type="NCBI Taxonomy" id="326684"/>
    <lineage>
        <taxon>Eukaryota</taxon>
        <taxon>Fungi</taxon>
        <taxon>Dikarya</taxon>
        <taxon>Ascomycota</taxon>
        <taxon>Pezizomycotina</taxon>
        <taxon>Sordariomycetes</taxon>
        <taxon>Xylariomycetidae</taxon>
        <taxon>Xylariales</taxon>
        <taxon>Xylariaceae</taxon>
        <taxon>Xylaria</taxon>
    </lineage>
</organism>
<dbReference type="EMBL" id="JAWHQM010000127">
    <property type="protein sequence ID" value="KAK5637531.1"/>
    <property type="molecule type" value="Genomic_DNA"/>
</dbReference>
<reference evidence="1 2" key="1">
    <citation type="submission" date="2023-10" db="EMBL/GenBank/DDBJ databases">
        <title>Draft genome sequence of Xylaria bambusicola isolate GMP-LS, the root and basal stem rot pathogen of sugarcane in Indonesia.</title>
        <authorList>
            <person name="Selvaraj P."/>
            <person name="Muralishankar V."/>
            <person name="Muruganantham S."/>
            <person name="Sp S."/>
            <person name="Haryani S."/>
            <person name="Lau K.J.X."/>
            <person name="Naqvi N.I."/>
        </authorList>
    </citation>
    <scope>NUCLEOTIDE SEQUENCE [LARGE SCALE GENOMIC DNA]</scope>
    <source>
        <strain evidence="1">GMP-LS</strain>
    </source>
</reference>
<protein>
    <submittedName>
        <fullName evidence="1">Uncharacterized protein</fullName>
    </submittedName>
</protein>
<keyword evidence="2" id="KW-1185">Reference proteome</keyword>
<accession>A0AAN7V2M0</accession>
<evidence type="ECO:0000313" key="1">
    <source>
        <dbReference type="EMBL" id="KAK5637531.1"/>
    </source>
</evidence>
<gene>
    <name evidence="1" type="ORF">RRF57_013246</name>
</gene>
<comment type="caution">
    <text evidence="1">The sequence shown here is derived from an EMBL/GenBank/DDBJ whole genome shotgun (WGS) entry which is preliminary data.</text>
</comment>